<reference evidence="1 2" key="1">
    <citation type="journal article" date="2013" name="BMC Genomics">
        <title>Reconstruction of the lipid metabolism for the microalga Monoraphidium neglectum from its genome sequence reveals characteristics suitable for biofuel production.</title>
        <authorList>
            <person name="Bogen C."/>
            <person name="Al-Dilaimi A."/>
            <person name="Albersmeier A."/>
            <person name="Wichmann J."/>
            <person name="Grundmann M."/>
            <person name="Rupp O."/>
            <person name="Lauersen K.J."/>
            <person name="Blifernez-Klassen O."/>
            <person name="Kalinowski J."/>
            <person name="Goesmann A."/>
            <person name="Mussgnug J.H."/>
            <person name="Kruse O."/>
        </authorList>
    </citation>
    <scope>NUCLEOTIDE SEQUENCE [LARGE SCALE GENOMIC DNA]</scope>
    <source>
        <strain evidence="1 2">SAG 48.87</strain>
    </source>
</reference>
<name>A0A0D2JHE6_9CHLO</name>
<feature type="non-terminal residue" evidence="1">
    <location>
        <position position="57"/>
    </location>
</feature>
<dbReference type="Proteomes" id="UP000054498">
    <property type="component" value="Unassembled WGS sequence"/>
</dbReference>
<organism evidence="1 2">
    <name type="scientific">Monoraphidium neglectum</name>
    <dbReference type="NCBI Taxonomy" id="145388"/>
    <lineage>
        <taxon>Eukaryota</taxon>
        <taxon>Viridiplantae</taxon>
        <taxon>Chlorophyta</taxon>
        <taxon>core chlorophytes</taxon>
        <taxon>Chlorophyceae</taxon>
        <taxon>CS clade</taxon>
        <taxon>Sphaeropleales</taxon>
        <taxon>Selenastraceae</taxon>
        <taxon>Monoraphidium</taxon>
    </lineage>
</organism>
<dbReference type="KEGG" id="mng:MNEG_9168"/>
<dbReference type="EMBL" id="KK102062">
    <property type="protein sequence ID" value="KIY98792.1"/>
    <property type="molecule type" value="Genomic_DNA"/>
</dbReference>
<gene>
    <name evidence="1" type="ORF">MNEG_9168</name>
</gene>
<evidence type="ECO:0000313" key="2">
    <source>
        <dbReference type="Proteomes" id="UP000054498"/>
    </source>
</evidence>
<protein>
    <submittedName>
        <fullName evidence="1">Uncharacterized protein</fullName>
    </submittedName>
</protein>
<accession>A0A0D2JHE6</accession>
<dbReference type="AlphaFoldDB" id="A0A0D2JHE6"/>
<dbReference type="RefSeq" id="XP_013897812.1">
    <property type="nucleotide sequence ID" value="XM_014042358.1"/>
</dbReference>
<dbReference type="GeneID" id="25742043"/>
<evidence type="ECO:0000313" key="1">
    <source>
        <dbReference type="EMBL" id="KIY98792.1"/>
    </source>
</evidence>
<sequence>MSGCDMADDVQRLERIPTTIHKTARAASAAVAAEIAALIRGRAAEGKKARARPARAA</sequence>
<keyword evidence="2" id="KW-1185">Reference proteome</keyword>
<proteinExistence type="predicted"/>